<keyword evidence="13" id="KW-1185">Reference proteome</keyword>
<evidence type="ECO:0000256" key="6">
    <source>
        <dbReference type="ARBA" id="ARBA00022989"/>
    </source>
</evidence>
<evidence type="ECO:0000256" key="5">
    <source>
        <dbReference type="ARBA" id="ARBA00022794"/>
    </source>
</evidence>
<dbReference type="PANTHER" id="PTHR28388">
    <property type="entry name" value="TRANSMEMBRANE PROTEIN 237"/>
    <property type="match status" value="1"/>
</dbReference>
<evidence type="ECO:0000256" key="11">
    <source>
        <dbReference type="SAM" id="MobiDB-lite"/>
    </source>
</evidence>
<feature type="region of interest" description="Disordered" evidence="11">
    <location>
        <begin position="1"/>
        <end position="51"/>
    </location>
</feature>
<evidence type="ECO:0000313" key="14">
    <source>
        <dbReference type="WBParaSite" id="TMUE_2000008807.1"/>
    </source>
</evidence>
<protein>
    <submittedName>
        <fullName evidence="14">Transmembrane protein</fullName>
    </submittedName>
</protein>
<sequence length="352" mass="39074">MAKEETPDTMDAPNKEDVEHPEPAKGDESTERRNPTLNASPALEVPNGQTVLGDASSDVVIVSTEPIDPRGTPPPLKPAEVSVASPNVQKDIHLYIEKSKGFYKANRRQVEQISAAASGAATSPFQADEDGGQIDCAGAVQATFSLVVYFLHGLLAGFSVFHCFFIFSNVQESHVNSRFVFFYSPLAMTIHALYFGVGAVCTIAAMDRYDLFQCIELLLLGRLPFWRLFFHSTMVCLYLLILALGLSTLSIDEQIAALSYNSTWITFTEWSTHNTNQTFSVRDIVIWKYHNLTRTLLLCFTWLFVQFGPDLLASALKKRGQQTFTEPSGNLPMRVHEGEKNDDSSPKPPKET</sequence>
<comment type="function">
    <text evidence="10">Component of the transition zone in primary cilia. Required for ciliogenesis.</text>
</comment>
<evidence type="ECO:0000256" key="3">
    <source>
        <dbReference type="ARBA" id="ARBA00008783"/>
    </source>
</evidence>
<dbReference type="InterPro" id="IPR029409">
    <property type="entry name" value="TMEM237"/>
</dbReference>
<comment type="subcellular location">
    <subcellularLocation>
        <location evidence="1">Cell projection</location>
        <location evidence="1">Cilium</location>
    </subcellularLocation>
    <subcellularLocation>
        <location evidence="2">Membrane</location>
        <topology evidence="2">Multi-pass membrane protein</topology>
    </subcellularLocation>
</comment>
<dbReference type="GO" id="GO:0035869">
    <property type="term" value="C:ciliary transition zone"/>
    <property type="evidence" value="ECO:0007669"/>
    <property type="project" value="TreeGrafter"/>
</dbReference>
<name>A0A5S6QPK1_TRIMR</name>
<dbReference type="GO" id="GO:0016020">
    <property type="term" value="C:membrane"/>
    <property type="evidence" value="ECO:0007669"/>
    <property type="project" value="UniProtKB-SubCell"/>
</dbReference>
<dbReference type="PANTHER" id="PTHR28388:SF1">
    <property type="entry name" value="TRANSMEMBRANE PROTEIN 237"/>
    <property type="match status" value="1"/>
</dbReference>
<evidence type="ECO:0000256" key="10">
    <source>
        <dbReference type="ARBA" id="ARBA00025631"/>
    </source>
</evidence>
<evidence type="ECO:0000256" key="12">
    <source>
        <dbReference type="SAM" id="Phobius"/>
    </source>
</evidence>
<evidence type="ECO:0000256" key="2">
    <source>
        <dbReference type="ARBA" id="ARBA00004141"/>
    </source>
</evidence>
<keyword evidence="5" id="KW-0970">Cilium biogenesis/degradation</keyword>
<feature type="transmembrane region" description="Helical" evidence="12">
    <location>
        <begin position="179"/>
        <end position="205"/>
    </location>
</feature>
<feature type="compositionally biased region" description="Basic and acidic residues" evidence="11">
    <location>
        <begin position="334"/>
        <end position="352"/>
    </location>
</feature>
<dbReference type="Proteomes" id="UP000046395">
    <property type="component" value="Unassembled WGS sequence"/>
</dbReference>
<comment type="similarity">
    <text evidence="3">Belongs to the TMEM237 family.</text>
</comment>
<dbReference type="AlphaFoldDB" id="A0A5S6QPK1"/>
<feature type="transmembrane region" description="Helical" evidence="12">
    <location>
        <begin position="225"/>
        <end position="246"/>
    </location>
</feature>
<dbReference type="GO" id="GO:0060271">
    <property type="term" value="P:cilium assembly"/>
    <property type="evidence" value="ECO:0007669"/>
    <property type="project" value="TreeGrafter"/>
</dbReference>
<keyword evidence="8 12" id="KW-0472">Membrane</keyword>
<feature type="transmembrane region" description="Helical" evidence="12">
    <location>
        <begin position="146"/>
        <end position="167"/>
    </location>
</feature>
<keyword evidence="6 12" id="KW-1133">Transmembrane helix</keyword>
<evidence type="ECO:0000256" key="1">
    <source>
        <dbReference type="ARBA" id="ARBA00004138"/>
    </source>
</evidence>
<keyword evidence="4 12" id="KW-0812">Transmembrane</keyword>
<dbReference type="STRING" id="70415.A0A5S6QPK1"/>
<evidence type="ECO:0000256" key="4">
    <source>
        <dbReference type="ARBA" id="ARBA00022692"/>
    </source>
</evidence>
<keyword evidence="7" id="KW-0969">Cilium</keyword>
<reference evidence="14" key="1">
    <citation type="submission" date="2019-12" db="UniProtKB">
        <authorList>
            <consortium name="WormBaseParasite"/>
        </authorList>
    </citation>
    <scope>IDENTIFICATION</scope>
</reference>
<evidence type="ECO:0000256" key="8">
    <source>
        <dbReference type="ARBA" id="ARBA00023136"/>
    </source>
</evidence>
<evidence type="ECO:0000256" key="7">
    <source>
        <dbReference type="ARBA" id="ARBA00023069"/>
    </source>
</evidence>
<evidence type="ECO:0000256" key="9">
    <source>
        <dbReference type="ARBA" id="ARBA00023273"/>
    </source>
</evidence>
<dbReference type="WBParaSite" id="TMUE_2000008807.1">
    <property type="protein sequence ID" value="TMUE_2000008807.1"/>
    <property type="gene ID" value="WBGene00291860"/>
</dbReference>
<keyword evidence="9" id="KW-0966">Cell projection</keyword>
<evidence type="ECO:0000313" key="13">
    <source>
        <dbReference type="Proteomes" id="UP000046395"/>
    </source>
</evidence>
<organism evidence="13 14">
    <name type="scientific">Trichuris muris</name>
    <name type="common">Mouse whipworm</name>
    <dbReference type="NCBI Taxonomy" id="70415"/>
    <lineage>
        <taxon>Eukaryota</taxon>
        <taxon>Metazoa</taxon>
        <taxon>Ecdysozoa</taxon>
        <taxon>Nematoda</taxon>
        <taxon>Enoplea</taxon>
        <taxon>Dorylaimia</taxon>
        <taxon>Trichinellida</taxon>
        <taxon>Trichuridae</taxon>
        <taxon>Trichuris</taxon>
    </lineage>
</organism>
<dbReference type="Pfam" id="PF15383">
    <property type="entry name" value="TMEM237"/>
    <property type="match status" value="1"/>
</dbReference>
<feature type="compositionally biased region" description="Basic and acidic residues" evidence="11">
    <location>
        <begin position="13"/>
        <end position="34"/>
    </location>
</feature>
<feature type="region of interest" description="Disordered" evidence="11">
    <location>
        <begin position="324"/>
        <end position="352"/>
    </location>
</feature>
<accession>A0A5S6QPK1</accession>
<proteinExistence type="inferred from homology"/>